<dbReference type="Proteomes" id="UP000683360">
    <property type="component" value="Unassembled WGS sequence"/>
</dbReference>
<dbReference type="GO" id="GO:0016579">
    <property type="term" value="P:protein deubiquitination"/>
    <property type="evidence" value="ECO:0007669"/>
    <property type="project" value="InterPro"/>
</dbReference>
<evidence type="ECO:0000256" key="3">
    <source>
        <dbReference type="ARBA" id="ARBA00022670"/>
    </source>
</evidence>
<sequence>MDTISDQIWMSMVNNPAQGLTVALEPMRDKEGFYSVEVLHWVLKVKGYEMHKLNAAAIKPLTTTETENNLIGHLMSEFRMAVLIIRPRTSQHWISIRYLNDTVMFLDSKVKAPRIITYEELGDYVLQNSDDPGAVYFLSSSHESTQDVHIPNKTSKDIKN</sequence>
<keyword evidence="3" id="KW-0645">Protease</keyword>
<dbReference type="Pfam" id="PF02099">
    <property type="entry name" value="Josephin"/>
    <property type="match status" value="1"/>
</dbReference>
<name>A0A8S3UH25_MYTED</name>
<protein>
    <recommendedName>
        <fullName evidence="2">ubiquitinyl hydrolase 1</fullName>
        <ecNumber evidence="2">3.4.19.12</ecNumber>
    </recommendedName>
</protein>
<dbReference type="InterPro" id="IPR006155">
    <property type="entry name" value="Josephin"/>
</dbReference>
<dbReference type="EMBL" id="CAJPWZ010002609">
    <property type="protein sequence ID" value="CAG2241996.1"/>
    <property type="molecule type" value="Genomic_DNA"/>
</dbReference>
<dbReference type="EC" id="3.4.19.12" evidence="2"/>
<evidence type="ECO:0000256" key="4">
    <source>
        <dbReference type="ARBA" id="ARBA00022786"/>
    </source>
</evidence>
<dbReference type="PROSITE" id="PS50957">
    <property type="entry name" value="JOSEPHIN"/>
    <property type="match status" value="1"/>
</dbReference>
<evidence type="ECO:0000256" key="5">
    <source>
        <dbReference type="ARBA" id="ARBA00022801"/>
    </source>
</evidence>
<evidence type="ECO:0000313" key="9">
    <source>
        <dbReference type="Proteomes" id="UP000683360"/>
    </source>
</evidence>
<dbReference type="Gene3D" id="3.90.70.40">
    <property type="match status" value="1"/>
</dbReference>
<evidence type="ECO:0000259" key="7">
    <source>
        <dbReference type="PROSITE" id="PS50957"/>
    </source>
</evidence>
<keyword evidence="5 8" id="KW-0378">Hydrolase</keyword>
<reference evidence="8" key="1">
    <citation type="submission" date="2021-03" db="EMBL/GenBank/DDBJ databases">
        <authorList>
            <person name="Bekaert M."/>
        </authorList>
    </citation>
    <scope>NUCLEOTIDE SEQUENCE</scope>
</reference>
<gene>
    <name evidence="8" type="ORF">MEDL_54194</name>
</gene>
<keyword evidence="4" id="KW-0833">Ubl conjugation pathway</keyword>
<evidence type="ECO:0000256" key="1">
    <source>
        <dbReference type="ARBA" id="ARBA00000707"/>
    </source>
</evidence>
<dbReference type="GO" id="GO:0006508">
    <property type="term" value="P:proteolysis"/>
    <property type="evidence" value="ECO:0007669"/>
    <property type="project" value="UniProtKB-KW"/>
</dbReference>
<comment type="catalytic activity">
    <reaction evidence="1">
        <text>Thiol-dependent hydrolysis of ester, thioester, amide, peptide and isopeptide bonds formed by the C-terminal Gly of ubiquitin (a 76-residue protein attached to proteins as an intracellular targeting signal).</text>
        <dbReference type="EC" id="3.4.19.12"/>
    </reaction>
</comment>
<evidence type="ECO:0000313" key="8">
    <source>
        <dbReference type="EMBL" id="CAG2241996.1"/>
    </source>
</evidence>
<dbReference type="AlphaFoldDB" id="A0A8S3UH25"/>
<keyword evidence="9" id="KW-1185">Reference proteome</keyword>
<comment type="caution">
    <text evidence="8">The sequence shown here is derived from an EMBL/GenBank/DDBJ whole genome shotgun (WGS) entry which is preliminary data.</text>
</comment>
<accession>A0A8S3UH25</accession>
<proteinExistence type="predicted"/>
<evidence type="ECO:0000256" key="2">
    <source>
        <dbReference type="ARBA" id="ARBA00012759"/>
    </source>
</evidence>
<evidence type="ECO:0000256" key="6">
    <source>
        <dbReference type="PROSITE-ProRule" id="PRU00331"/>
    </source>
</evidence>
<organism evidence="8 9">
    <name type="scientific">Mytilus edulis</name>
    <name type="common">Blue mussel</name>
    <dbReference type="NCBI Taxonomy" id="6550"/>
    <lineage>
        <taxon>Eukaryota</taxon>
        <taxon>Metazoa</taxon>
        <taxon>Spiralia</taxon>
        <taxon>Lophotrochozoa</taxon>
        <taxon>Mollusca</taxon>
        <taxon>Bivalvia</taxon>
        <taxon>Autobranchia</taxon>
        <taxon>Pteriomorphia</taxon>
        <taxon>Mytilida</taxon>
        <taxon>Mytiloidea</taxon>
        <taxon>Mytilidae</taxon>
        <taxon>Mytilinae</taxon>
        <taxon>Mytilus</taxon>
    </lineage>
</organism>
<feature type="domain" description="Josephin" evidence="7">
    <location>
        <begin position="1"/>
        <end position="154"/>
    </location>
</feature>
<dbReference type="OrthoDB" id="10618445at2759"/>
<dbReference type="GO" id="GO:0004843">
    <property type="term" value="F:cysteine-type deubiquitinase activity"/>
    <property type="evidence" value="ECO:0007669"/>
    <property type="project" value="UniProtKB-EC"/>
</dbReference>
<comment type="caution">
    <text evidence="6">Lacks conserved residue(s) required for the propagation of feature annotation.</text>
</comment>